<dbReference type="SUPFAM" id="SSF48403">
    <property type="entry name" value="Ankyrin repeat"/>
    <property type="match status" value="1"/>
</dbReference>
<dbReference type="Proteomes" id="UP000226031">
    <property type="component" value="Unassembled WGS sequence"/>
</dbReference>
<evidence type="ECO:0000313" key="1">
    <source>
        <dbReference type="EMBL" id="PGH35367.1"/>
    </source>
</evidence>
<reference evidence="1 2" key="1">
    <citation type="submission" date="2017-10" db="EMBL/GenBank/DDBJ databases">
        <title>Comparative genomics in systemic dimorphic fungi from Ajellomycetaceae.</title>
        <authorList>
            <person name="Munoz J.F."/>
            <person name="Mcewen J.G."/>
            <person name="Clay O.K."/>
            <person name="Cuomo C.A."/>
        </authorList>
    </citation>
    <scope>NUCLEOTIDE SEQUENCE [LARGE SCALE GENOMIC DNA]</scope>
    <source>
        <strain evidence="1 2">UAMH4076</strain>
    </source>
</reference>
<comment type="caution">
    <text evidence="1">The sequence shown here is derived from an EMBL/GenBank/DDBJ whole genome shotgun (WGS) entry which is preliminary data.</text>
</comment>
<gene>
    <name evidence="1" type="ORF">GX50_01831</name>
</gene>
<sequence length="118" mass="13017">MSDINLSENGKTADLFASFALVWAADCGNEPTAKIALCYAMLENGGYDLNKEGSDNLTPLQWPGSKNKQKIIIMLLDKHRQVNDGKIECSMEILDVAAMVRRISKPYLVGKEAKVVWG</sequence>
<organism evidence="1 2">
    <name type="scientific">[Emmonsia] crescens</name>
    <dbReference type="NCBI Taxonomy" id="73230"/>
    <lineage>
        <taxon>Eukaryota</taxon>
        <taxon>Fungi</taxon>
        <taxon>Dikarya</taxon>
        <taxon>Ascomycota</taxon>
        <taxon>Pezizomycotina</taxon>
        <taxon>Eurotiomycetes</taxon>
        <taxon>Eurotiomycetidae</taxon>
        <taxon>Onygenales</taxon>
        <taxon>Ajellomycetaceae</taxon>
        <taxon>Emergomyces</taxon>
    </lineage>
</organism>
<proteinExistence type="predicted"/>
<keyword evidence="2" id="KW-1185">Reference proteome</keyword>
<dbReference type="EMBL" id="PDND01000023">
    <property type="protein sequence ID" value="PGH35367.1"/>
    <property type="molecule type" value="Genomic_DNA"/>
</dbReference>
<accession>A0A2B7ZRI0</accession>
<evidence type="ECO:0000313" key="2">
    <source>
        <dbReference type="Proteomes" id="UP000226031"/>
    </source>
</evidence>
<dbReference type="InterPro" id="IPR036770">
    <property type="entry name" value="Ankyrin_rpt-contain_sf"/>
</dbReference>
<name>A0A2B7ZRI0_9EURO</name>
<dbReference type="Gene3D" id="1.25.40.20">
    <property type="entry name" value="Ankyrin repeat-containing domain"/>
    <property type="match status" value="1"/>
</dbReference>
<protein>
    <submittedName>
        <fullName evidence="1">Uncharacterized protein</fullName>
    </submittedName>
</protein>
<dbReference type="AlphaFoldDB" id="A0A2B7ZRI0"/>